<reference evidence="1 2" key="1">
    <citation type="submission" date="2016-01" db="EMBL/GenBank/DDBJ databases">
        <title>The genomic content and context of auxiliary metabolic genes in marine cyanophages.</title>
        <authorList>
            <person name="Marston M.F."/>
            <person name="Martiny J.B.H."/>
            <person name="Crummett L.T."/>
        </authorList>
    </citation>
    <scope>NUCLEOTIDE SEQUENCE [LARGE SCALE GENOMIC DNA]</scope>
    <source>
        <strain evidence="1">RW_29_0704</strain>
    </source>
</reference>
<name>A0A127KLM5_9CAUD</name>
<gene>
    <name evidence="1" type="ORF">R290704_044</name>
</gene>
<keyword evidence="2" id="KW-1185">Reference proteome</keyword>
<evidence type="ECO:0000313" key="1">
    <source>
        <dbReference type="EMBL" id="AMO42826.1"/>
    </source>
</evidence>
<dbReference type="RefSeq" id="YP_009302125.1">
    <property type="nucleotide sequence ID" value="NC_031242.1"/>
</dbReference>
<proteinExistence type="predicted"/>
<accession>A0A127KLM5</accession>
<evidence type="ECO:0000313" key="2">
    <source>
        <dbReference type="Proteomes" id="UP000201797"/>
    </source>
</evidence>
<dbReference type="EMBL" id="KU594605">
    <property type="protein sequence ID" value="AMO42826.1"/>
    <property type="molecule type" value="Genomic_DNA"/>
</dbReference>
<protein>
    <submittedName>
        <fullName evidence="1">Uncharacterized protein</fullName>
    </submittedName>
</protein>
<dbReference type="Proteomes" id="UP000201797">
    <property type="component" value="Segment"/>
</dbReference>
<dbReference type="OrthoDB" id="27232at10239"/>
<dbReference type="GeneID" id="29124048"/>
<sequence>MAKKLPSEHQKRTISSVDELLEVEADKLMHEADDLILGANDITDEHRAGLKLAAEFMRSHGLEEAAHDLLNLYNMEVLPTYNLDDSEFIQRMRAANIHINPQGYMKVGEGKDAIRYPLVMISGDIMRFEIMFQKLKHDLKNELQSENN</sequence>
<organism evidence="1 2">
    <name type="scientific">Cyanophage S-RIM50</name>
    <dbReference type="NCBI Taxonomy" id="687803"/>
    <lineage>
        <taxon>Viruses</taxon>
        <taxon>Duplodnaviria</taxon>
        <taxon>Heunggongvirae</taxon>
        <taxon>Uroviricota</taxon>
        <taxon>Caudoviricetes</taxon>
        <taxon>Pantevenvirales</taxon>
        <taxon>Kyanoviridae</taxon>
        <taxon>Neptunevirus</taxon>
        <taxon>Neptunevirus srim50</taxon>
    </lineage>
</organism>
<dbReference type="KEGG" id="vg:29124048"/>